<accession>A0ABS3RY24</accession>
<protein>
    <recommendedName>
        <fullName evidence="3">Phosphoadenosine phosphosulfate reductase</fullName>
    </recommendedName>
</protein>
<proteinExistence type="predicted"/>
<dbReference type="EMBL" id="JAGEPF010000018">
    <property type="protein sequence ID" value="MBO2461640.1"/>
    <property type="molecule type" value="Genomic_DNA"/>
</dbReference>
<evidence type="ECO:0000313" key="2">
    <source>
        <dbReference type="Proteomes" id="UP000680206"/>
    </source>
</evidence>
<dbReference type="Proteomes" id="UP000680206">
    <property type="component" value="Unassembled WGS sequence"/>
</dbReference>
<sequence>MTAAGRPLAVNFGLGADSGGWVLLLLSVLAEQGPGPQAAERLGLPADTDLSRVVVVTAMTGSEHPDTVALVEEHILPRLAAAGLPYAQVARPRGGGQGEVTVLELSTSPSRLHADGDLRLYEEMTRAGTVPTTGLVRKCSIHAKGWPTDAFLDGYFGGEPFYQVMGFEDSKHERRRAKRDAADGDSATRTGVYPLITLGWDRARCLAYIAEQTGATWRKSACGFCPFRMTNKAGLAEVVAEYRARPELAVEALVMEHGAVALNPSMGLVAGKRLWNILAATPGMEPALLLAEEHLDAAEWGVYEVRRAFKAKKREDGSPDRTTRGYTARSLMRLGRGTRAQTSVALEGYAAEFGIAVDDMDARFPRVWLERRAMSFPTVEHLLVAAPACVEEKQAPGFATAWAAADEAAGDAVVWMSL</sequence>
<gene>
    <name evidence="1" type="ORF">J4709_29135</name>
</gene>
<reference evidence="1 2" key="1">
    <citation type="submission" date="2021-03" db="EMBL/GenBank/DDBJ databases">
        <title>Actinomadura violae sp. nov., isolated from lichen in Thailand.</title>
        <authorList>
            <person name="Kanchanasin P."/>
            <person name="Saeng-In P."/>
            <person name="Phongsopitanun W."/>
            <person name="Yuki M."/>
            <person name="Kudo T."/>
            <person name="Ohkuma M."/>
            <person name="Tanasupawat S."/>
        </authorList>
    </citation>
    <scope>NUCLEOTIDE SEQUENCE [LARGE SCALE GENOMIC DNA]</scope>
    <source>
        <strain evidence="1 2">LCR2-06</strain>
    </source>
</reference>
<dbReference type="RefSeq" id="WP_208245044.1">
    <property type="nucleotide sequence ID" value="NZ_JAGEPF010000018.1"/>
</dbReference>
<evidence type="ECO:0000313" key="1">
    <source>
        <dbReference type="EMBL" id="MBO2461640.1"/>
    </source>
</evidence>
<evidence type="ECO:0008006" key="3">
    <source>
        <dbReference type="Google" id="ProtNLM"/>
    </source>
</evidence>
<keyword evidence="2" id="KW-1185">Reference proteome</keyword>
<organism evidence="1 2">
    <name type="scientific">Actinomadura violacea</name>
    <dbReference type="NCBI Taxonomy" id="2819934"/>
    <lineage>
        <taxon>Bacteria</taxon>
        <taxon>Bacillati</taxon>
        <taxon>Actinomycetota</taxon>
        <taxon>Actinomycetes</taxon>
        <taxon>Streptosporangiales</taxon>
        <taxon>Thermomonosporaceae</taxon>
        <taxon>Actinomadura</taxon>
    </lineage>
</organism>
<comment type="caution">
    <text evidence="1">The sequence shown here is derived from an EMBL/GenBank/DDBJ whole genome shotgun (WGS) entry which is preliminary data.</text>
</comment>
<name>A0ABS3RY24_9ACTN</name>